<evidence type="ECO:0000256" key="2">
    <source>
        <dbReference type="SAM" id="Coils"/>
    </source>
</evidence>
<feature type="compositionally biased region" description="Low complexity" evidence="3">
    <location>
        <begin position="63"/>
        <end position="73"/>
    </location>
</feature>
<protein>
    <recommendedName>
        <fullName evidence="4">NAB domain-containing protein</fullName>
    </recommendedName>
</protein>
<reference evidence="5 6" key="1">
    <citation type="submission" date="2024-11" db="EMBL/GenBank/DDBJ databases">
        <title>Chromosome-level genome assembly of Eucalyptus globulus Labill. provides insights into its genome evolution.</title>
        <authorList>
            <person name="Li X."/>
        </authorList>
    </citation>
    <scope>NUCLEOTIDE SEQUENCE [LARGE SCALE GENOMIC DNA]</scope>
    <source>
        <strain evidence="5">CL2024</strain>
        <tissue evidence="5">Fresh tender leaves</tissue>
    </source>
</reference>
<evidence type="ECO:0000313" key="6">
    <source>
        <dbReference type="Proteomes" id="UP001634007"/>
    </source>
</evidence>
<gene>
    <name evidence="5" type="ORF">ACJRO7_028054</name>
</gene>
<keyword evidence="1 2" id="KW-0175">Coiled coil</keyword>
<accession>A0ABD3JTA5</accession>
<dbReference type="PROSITE" id="PS51774">
    <property type="entry name" value="NAB"/>
    <property type="match status" value="1"/>
</dbReference>
<sequence>MLQMLRLVEDDGEEFVAERAEVYYHWRPELAEMLKVWHRCYCALVRSYAELRSLYAEAITSPGSASASSSSSNRAKHAESQLGRRPGKPDCRFEAWKSEFLVLTGEELLKMCSLVQEALIRRNEEKGEKIEALVQMLGSREAELMRRHEEEKKKNEKLASRIKELKKENAELKNSLAAHGEAGRQRGRGPEEGSWLWKLRGFIVKNILRMCWFS</sequence>
<comment type="caution">
    <text evidence="5">The sequence shown here is derived from an EMBL/GenBank/DDBJ whole genome shotgun (WGS) entry which is preliminary data.</text>
</comment>
<dbReference type="InterPro" id="IPR011684">
    <property type="entry name" value="NAB"/>
</dbReference>
<organism evidence="5 6">
    <name type="scientific">Eucalyptus globulus</name>
    <name type="common">Tasmanian blue gum</name>
    <dbReference type="NCBI Taxonomy" id="34317"/>
    <lineage>
        <taxon>Eukaryota</taxon>
        <taxon>Viridiplantae</taxon>
        <taxon>Streptophyta</taxon>
        <taxon>Embryophyta</taxon>
        <taxon>Tracheophyta</taxon>
        <taxon>Spermatophyta</taxon>
        <taxon>Magnoliopsida</taxon>
        <taxon>eudicotyledons</taxon>
        <taxon>Gunneridae</taxon>
        <taxon>Pentapetalae</taxon>
        <taxon>rosids</taxon>
        <taxon>malvids</taxon>
        <taxon>Myrtales</taxon>
        <taxon>Myrtaceae</taxon>
        <taxon>Myrtoideae</taxon>
        <taxon>Eucalypteae</taxon>
        <taxon>Eucalyptus</taxon>
    </lineage>
</organism>
<feature type="region of interest" description="Disordered" evidence="3">
    <location>
        <begin position="63"/>
        <end position="87"/>
    </location>
</feature>
<evidence type="ECO:0000256" key="3">
    <source>
        <dbReference type="SAM" id="MobiDB-lite"/>
    </source>
</evidence>
<evidence type="ECO:0000313" key="5">
    <source>
        <dbReference type="EMBL" id="KAL3731119.1"/>
    </source>
</evidence>
<proteinExistence type="predicted"/>
<dbReference type="AlphaFoldDB" id="A0ABD3JTA5"/>
<evidence type="ECO:0000256" key="1">
    <source>
        <dbReference type="ARBA" id="ARBA00023054"/>
    </source>
</evidence>
<name>A0ABD3JTA5_EUCGL</name>
<evidence type="ECO:0000259" key="4">
    <source>
        <dbReference type="PROSITE" id="PS51774"/>
    </source>
</evidence>
<keyword evidence="6" id="KW-1185">Reference proteome</keyword>
<feature type="domain" description="NAB" evidence="4">
    <location>
        <begin position="1"/>
        <end position="55"/>
    </location>
</feature>
<dbReference type="Proteomes" id="UP001634007">
    <property type="component" value="Unassembled WGS sequence"/>
</dbReference>
<dbReference type="Pfam" id="PF07765">
    <property type="entry name" value="KIP1"/>
    <property type="match status" value="1"/>
</dbReference>
<dbReference type="EMBL" id="JBJKBG010000007">
    <property type="protein sequence ID" value="KAL3731119.1"/>
    <property type="molecule type" value="Genomic_DNA"/>
</dbReference>
<feature type="coiled-coil region" evidence="2">
    <location>
        <begin position="141"/>
        <end position="182"/>
    </location>
</feature>